<dbReference type="InterPro" id="IPR036365">
    <property type="entry name" value="PGBD-like_sf"/>
</dbReference>
<evidence type="ECO:0000256" key="9">
    <source>
        <dbReference type="SAM" id="Phobius"/>
    </source>
</evidence>
<evidence type="ECO:0000256" key="2">
    <source>
        <dbReference type="ARBA" id="ARBA00022670"/>
    </source>
</evidence>
<evidence type="ECO:0000256" key="4">
    <source>
        <dbReference type="ARBA" id="ARBA00022825"/>
    </source>
</evidence>
<evidence type="ECO:0000259" key="10">
    <source>
        <dbReference type="PROSITE" id="PS50106"/>
    </source>
</evidence>
<comment type="caution">
    <text evidence="11">The sequence shown here is derived from an EMBL/GenBank/DDBJ whole genome shotgun (WGS) entry which is preliminary data.</text>
</comment>
<feature type="region of interest" description="Disordered" evidence="8">
    <location>
        <begin position="36"/>
        <end position="62"/>
    </location>
</feature>
<dbReference type="Gene3D" id="1.10.101.10">
    <property type="entry name" value="PGBD-like superfamily/PGBD"/>
    <property type="match status" value="1"/>
</dbReference>
<dbReference type="RefSeq" id="WP_036782936.1">
    <property type="nucleotide sequence ID" value="NZ_AVBG01000006.1"/>
</dbReference>
<evidence type="ECO:0000256" key="8">
    <source>
        <dbReference type="SAM" id="MobiDB-lite"/>
    </source>
</evidence>
<dbReference type="Pfam" id="PF13180">
    <property type="entry name" value="PDZ_2"/>
    <property type="match status" value="1"/>
</dbReference>
<dbReference type="CDD" id="cd06782">
    <property type="entry name" value="cpPDZ_CPP-like"/>
    <property type="match status" value="1"/>
</dbReference>
<dbReference type="GO" id="GO:0007165">
    <property type="term" value="P:signal transduction"/>
    <property type="evidence" value="ECO:0007669"/>
    <property type="project" value="TreeGrafter"/>
</dbReference>
<feature type="compositionally biased region" description="Polar residues" evidence="8">
    <location>
        <begin position="39"/>
        <end position="57"/>
    </location>
</feature>
<keyword evidence="3 7" id="KW-0378">Hydrolase</keyword>
<dbReference type="PANTHER" id="PTHR32060:SF29">
    <property type="entry name" value="CARBOXY-TERMINAL PROCESSING PROTEASE CTPB"/>
    <property type="match status" value="1"/>
</dbReference>
<dbReference type="InterPro" id="IPR029045">
    <property type="entry name" value="ClpP/crotonase-like_dom_sf"/>
</dbReference>
<keyword evidence="9" id="KW-0812">Transmembrane</keyword>
<dbReference type="SMART" id="SM00228">
    <property type="entry name" value="PDZ"/>
    <property type="match status" value="1"/>
</dbReference>
<dbReference type="GO" id="GO:0006508">
    <property type="term" value="P:proteolysis"/>
    <property type="evidence" value="ECO:0007669"/>
    <property type="project" value="UniProtKB-KW"/>
</dbReference>
<evidence type="ECO:0000256" key="1">
    <source>
        <dbReference type="ARBA" id="ARBA00009179"/>
    </source>
</evidence>
<protein>
    <recommendedName>
        <fullName evidence="6">C-terminal processing peptidase</fullName>
        <ecNumber evidence="6">3.4.21.102</ecNumber>
    </recommendedName>
</protein>
<evidence type="ECO:0000256" key="7">
    <source>
        <dbReference type="RuleBase" id="RU004404"/>
    </source>
</evidence>
<dbReference type="eggNOG" id="COG0793">
    <property type="taxonomic scope" value="Bacteria"/>
</dbReference>
<evidence type="ECO:0000256" key="3">
    <source>
        <dbReference type="ARBA" id="ARBA00022801"/>
    </source>
</evidence>
<dbReference type="PANTHER" id="PTHR32060">
    <property type="entry name" value="TAIL-SPECIFIC PROTEASE"/>
    <property type="match status" value="1"/>
</dbReference>
<dbReference type="InterPro" id="IPR036366">
    <property type="entry name" value="PGBDSf"/>
</dbReference>
<accession>A0A0A2UY11</accession>
<gene>
    <name evidence="11" type="ORF">N780_19300</name>
</gene>
<dbReference type="FunFam" id="3.30.750.44:FF:000001">
    <property type="entry name" value="S41 family peptidase"/>
    <property type="match status" value="1"/>
</dbReference>
<evidence type="ECO:0000256" key="6">
    <source>
        <dbReference type="ARBA" id="ARBA00066637"/>
    </source>
</evidence>
<organism evidence="11 12">
    <name type="scientific">Pontibacillus chungwhensis BH030062</name>
    <dbReference type="NCBI Taxonomy" id="1385513"/>
    <lineage>
        <taxon>Bacteria</taxon>
        <taxon>Bacillati</taxon>
        <taxon>Bacillota</taxon>
        <taxon>Bacilli</taxon>
        <taxon>Bacillales</taxon>
        <taxon>Bacillaceae</taxon>
        <taxon>Pontibacillus</taxon>
    </lineage>
</organism>
<comment type="catalytic activity">
    <reaction evidence="5">
        <text>The enzyme shows specific recognition of a C-terminal tripeptide, Xaa-Yaa-Zaa, in which Xaa is preferably Ala or Leu, Yaa is preferably Ala or Tyr, and Zaa is preferably Ala, but then cleaves at a variable distance from the C-terminus. A typical cleavage is -Ala-Ala-|-Arg-Ala-Ala-Lys-Glu-Asn-Tyr-Ala-Leu-Ala-Ala.</text>
        <dbReference type="EC" id="3.4.21.102"/>
    </reaction>
</comment>
<dbReference type="InterPro" id="IPR036034">
    <property type="entry name" value="PDZ_sf"/>
</dbReference>
<dbReference type="EC" id="3.4.21.102" evidence="6"/>
<evidence type="ECO:0000256" key="5">
    <source>
        <dbReference type="ARBA" id="ARBA00051784"/>
    </source>
</evidence>
<dbReference type="SUPFAM" id="SSF50156">
    <property type="entry name" value="PDZ domain-like"/>
    <property type="match status" value="1"/>
</dbReference>
<dbReference type="InterPro" id="IPR002477">
    <property type="entry name" value="Peptidoglycan-bd-like"/>
</dbReference>
<dbReference type="SUPFAM" id="SSF52096">
    <property type="entry name" value="ClpP/crotonase"/>
    <property type="match status" value="1"/>
</dbReference>
<dbReference type="Pfam" id="PF22694">
    <property type="entry name" value="CtpB_N-like"/>
    <property type="match status" value="1"/>
</dbReference>
<keyword evidence="9" id="KW-1133">Transmembrane helix</keyword>
<dbReference type="Gene3D" id="3.30.750.44">
    <property type="match status" value="1"/>
</dbReference>
<dbReference type="EMBL" id="AVBG01000006">
    <property type="protein sequence ID" value="KGP91381.1"/>
    <property type="molecule type" value="Genomic_DNA"/>
</dbReference>
<dbReference type="Gene3D" id="3.90.226.10">
    <property type="entry name" value="2-enoyl-CoA Hydratase, Chain A, domain 1"/>
    <property type="match status" value="1"/>
</dbReference>
<dbReference type="GO" id="GO:0030288">
    <property type="term" value="C:outer membrane-bounded periplasmic space"/>
    <property type="evidence" value="ECO:0007669"/>
    <property type="project" value="TreeGrafter"/>
</dbReference>
<dbReference type="Proteomes" id="UP000030153">
    <property type="component" value="Unassembled WGS sequence"/>
</dbReference>
<dbReference type="FunFam" id="2.30.42.10:FF:000063">
    <property type="entry name" value="Peptidase, S41 family"/>
    <property type="match status" value="1"/>
</dbReference>
<evidence type="ECO:0000313" key="12">
    <source>
        <dbReference type="Proteomes" id="UP000030153"/>
    </source>
</evidence>
<dbReference type="InterPro" id="IPR055210">
    <property type="entry name" value="CtpA/B_N"/>
</dbReference>
<feature type="transmembrane region" description="Helical" evidence="9">
    <location>
        <begin position="7"/>
        <end position="27"/>
    </location>
</feature>
<proteinExistence type="inferred from homology"/>
<keyword evidence="2 7" id="KW-0645">Protease</keyword>
<keyword evidence="4 7" id="KW-0720">Serine protease</keyword>
<dbReference type="AlphaFoldDB" id="A0A0A2UY11"/>
<dbReference type="OrthoDB" id="9812068at2"/>
<dbReference type="PROSITE" id="PS50106">
    <property type="entry name" value="PDZ"/>
    <property type="match status" value="1"/>
</dbReference>
<dbReference type="InterPro" id="IPR005151">
    <property type="entry name" value="Tail-specific_protease"/>
</dbReference>
<dbReference type="Gene3D" id="2.30.42.10">
    <property type="match status" value="1"/>
</dbReference>
<dbReference type="CDD" id="cd07560">
    <property type="entry name" value="Peptidase_S41_CPP"/>
    <property type="match status" value="1"/>
</dbReference>
<dbReference type="SUPFAM" id="SSF47090">
    <property type="entry name" value="PGBD-like"/>
    <property type="match status" value="1"/>
</dbReference>
<comment type="similarity">
    <text evidence="1 7">Belongs to the peptidase S41A family.</text>
</comment>
<feature type="domain" description="PDZ" evidence="10">
    <location>
        <begin position="115"/>
        <end position="191"/>
    </location>
</feature>
<reference evidence="11 12" key="1">
    <citation type="submission" date="2013-08" db="EMBL/GenBank/DDBJ databases">
        <title>Genome of Pontibacillus chungwhensis.</title>
        <authorList>
            <person name="Wang Q."/>
            <person name="Wang G."/>
        </authorList>
    </citation>
    <scope>NUCLEOTIDE SEQUENCE [LARGE SCALE GENOMIC DNA]</scope>
    <source>
        <strain evidence="11 12">BH030062</strain>
    </source>
</reference>
<dbReference type="Pfam" id="PF03572">
    <property type="entry name" value="Peptidase_S41"/>
    <property type="match status" value="1"/>
</dbReference>
<sequence length="504" mass="55404">MNLRKRYLAVLLVASMVLGAIITYAGVQLVEPGEGQAKSEVTNSESQASTDENQGSKESLGDILDGLKEDNNGELSKVNRAFSLIQDKYVQDIESQKLVEGAIQGMLDTLEDPYSVYMDQETMEQFNNSISSSFEGIGTEVSMVDGKVTIVSPFKGSPAEKAGLKPKDQIISVDGENIEGLDLYDAVLKIRGEKGTTVTLEIDRPGVQEPLTIDVVRDTIPIETVYSSVKEVDGKKAGVIEITSFSENTAKDFNTQLKELEDKGIEGLVIDVRGNPGGLFTSVQEILKNFIPKDKPMVQVENSEGQKERYFTEREGKKEYPITVLIDEGSASASEILAGAMKEAGDYELIGNKTFGKGTVQQPLPMGDGSSMKLTVYKWLTPDGNWIHKDGIKPTVKADLPDYFYTNPVQIKDESLAFDQNSEKVANVQKMLEGLDYKPGRKDGYFSQETVQAVKAFQKANDLKATGEVNKETASQIQARVIEKVQNKENDTQMKKALNVLFSE</sequence>
<name>A0A0A2UY11_9BACI</name>
<dbReference type="GO" id="GO:0004252">
    <property type="term" value="F:serine-type endopeptidase activity"/>
    <property type="evidence" value="ECO:0007669"/>
    <property type="project" value="UniProtKB-EC"/>
</dbReference>
<dbReference type="NCBIfam" id="TIGR00225">
    <property type="entry name" value="prc"/>
    <property type="match status" value="1"/>
</dbReference>
<dbReference type="SMART" id="SM00245">
    <property type="entry name" value="TSPc"/>
    <property type="match status" value="1"/>
</dbReference>
<evidence type="ECO:0000313" key="11">
    <source>
        <dbReference type="EMBL" id="KGP91381.1"/>
    </source>
</evidence>
<dbReference type="Pfam" id="PF01471">
    <property type="entry name" value="PG_binding_1"/>
    <property type="match status" value="1"/>
</dbReference>
<dbReference type="STRING" id="1385513.N780_19300"/>
<keyword evidence="9" id="KW-0472">Membrane</keyword>
<dbReference type="InterPro" id="IPR001478">
    <property type="entry name" value="PDZ"/>
</dbReference>
<dbReference type="InterPro" id="IPR004447">
    <property type="entry name" value="Peptidase_S41A"/>
</dbReference>
<keyword evidence="12" id="KW-1185">Reference proteome</keyword>